<feature type="region of interest" description="Disordered" evidence="7">
    <location>
        <begin position="813"/>
        <end position="840"/>
    </location>
</feature>
<dbReference type="GO" id="GO:0060828">
    <property type="term" value="P:regulation of canonical Wnt signaling pathway"/>
    <property type="evidence" value="ECO:0007669"/>
    <property type="project" value="TreeGrafter"/>
</dbReference>
<comment type="similarity">
    <text evidence="2">Belongs to the Amer family.</text>
</comment>
<evidence type="ECO:0000256" key="1">
    <source>
        <dbReference type="ARBA" id="ARBA00004202"/>
    </source>
</evidence>
<name>A0A9B0X0K2_CHRAS</name>
<dbReference type="RefSeq" id="XP_006876989.1">
    <property type="nucleotide sequence ID" value="XM_006876927.1"/>
</dbReference>
<dbReference type="Proteomes" id="UP000504623">
    <property type="component" value="Unplaced"/>
</dbReference>
<dbReference type="GO" id="GO:0016055">
    <property type="term" value="P:Wnt signaling pathway"/>
    <property type="evidence" value="ECO:0007669"/>
    <property type="project" value="UniProtKB-KW"/>
</dbReference>
<evidence type="ECO:0000256" key="6">
    <source>
        <dbReference type="ARBA" id="ARBA00023136"/>
    </source>
</evidence>
<evidence type="ECO:0000256" key="3">
    <source>
        <dbReference type="ARBA" id="ARBA00022475"/>
    </source>
</evidence>
<feature type="compositionally biased region" description="Polar residues" evidence="7">
    <location>
        <begin position="367"/>
        <end position="393"/>
    </location>
</feature>
<dbReference type="GO" id="GO:0005886">
    <property type="term" value="C:plasma membrane"/>
    <property type="evidence" value="ECO:0007669"/>
    <property type="project" value="UniProtKB-SubCell"/>
</dbReference>
<dbReference type="GeneID" id="102838702"/>
<feature type="region of interest" description="Disordered" evidence="7">
    <location>
        <begin position="529"/>
        <end position="549"/>
    </location>
</feature>
<feature type="region of interest" description="Disordered" evidence="7">
    <location>
        <begin position="367"/>
        <end position="424"/>
    </location>
</feature>
<feature type="compositionally biased region" description="Polar residues" evidence="7">
    <location>
        <begin position="295"/>
        <end position="308"/>
    </location>
</feature>
<feature type="compositionally biased region" description="Low complexity" evidence="7">
    <location>
        <begin position="813"/>
        <end position="828"/>
    </location>
</feature>
<protein>
    <submittedName>
        <fullName evidence="9">APC membrane recruitment protein 3</fullName>
    </submittedName>
</protein>
<evidence type="ECO:0000313" key="8">
    <source>
        <dbReference type="Proteomes" id="UP000504623"/>
    </source>
</evidence>
<feature type="compositionally biased region" description="Polar residues" evidence="7">
    <location>
        <begin position="272"/>
        <end position="288"/>
    </location>
</feature>
<comment type="subcellular location">
    <subcellularLocation>
        <location evidence="1">Cell membrane</location>
        <topology evidence="1">Peripheral membrane protein</topology>
    </subcellularLocation>
</comment>
<keyword evidence="8" id="KW-1185">Reference proteome</keyword>
<feature type="compositionally biased region" description="Polar residues" evidence="7">
    <location>
        <begin position="829"/>
        <end position="840"/>
    </location>
</feature>
<organism evidence="8 9">
    <name type="scientific">Chrysochloris asiatica</name>
    <name type="common">Cape golden mole</name>
    <dbReference type="NCBI Taxonomy" id="185453"/>
    <lineage>
        <taxon>Eukaryota</taxon>
        <taxon>Metazoa</taxon>
        <taxon>Chordata</taxon>
        <taxon>Craniata</taxon>
        <taxon>Vertebrata</taxon>
        <taxon>Euteleostomi</taxon>
        <taxon>Mammalia</taxon>
        <taxon>Eutheria</taxon>
        <taxon>Afrotheria</taxon>
        <taxon>Chrysochloridae</taxon>
        <taxon>Chrysochlorinae</taxon>
        <taxon>Chrysochloris</taxon>
    </lineage>
</organism>
<sequence>MELKRGKTFIKSSLQFSHEKPQVLEAACQSREDSGLCSVSLEGQQKSCGDRGPLASPILKEYCRFPNNGAQSGAKEGHKDLYGATFKLVRKSKTHDCMLEAVTATSAGTLVSSASYPGPPSSWAPAVSCGSQHMIDYRHFVPQMPFVPAVAKSIPRKRISLKCPKKSFWNLFHFRRNRTENLTSLAAKGKALSFSGGQLEATGKLGTTFFHLGEGPAPDSLCQDLPDGELPSDSSFDLCRALCEDVTSLKSFDSLTGCGEIFADESSVSCLEPNESSESTVQEPQSIESKFPRAPSQSNMEQLASPAQNEVSDIAKCWDSVNHSVKQQQQHTLLGPWLGTPQEPKVEQPRLDTAKLAKLSLCSCKNPHSGSKANSIDTGTPKSEQPESVSTSDEGYYDSSPGLEDDKEGKEALSPGTPAATFPQDTYSGDALYELFCDPNEGPIGLSLKDDLCVSESLAEPVPGTPLSICSFHMEAKENLAPLPDPNLLDHDFLQSSWKGKECLLKFCDTELSITMGIINWLRRGPELQTPHVPAPGDSSSPPDPWRAPRGLAEKLEVSSMEACPCPEILEDKGDLPSNVSRATMYSTPLRQGLWMQSGTKGQPIKESKVQGVSKWSTHSSSKSPPLELIQVSKEDLFSSVKSVAKVATDTSKMSKISNPPAFTGSQKEPRPPMNLGCLQGPWKLNLGSTLEQDPSVMGCVAQVAALQVYQNSHCRAEIHQRQDVGSGLCGLPISRSSATLQQRDLGYLPAATCSLPCSSSLLQSPQDQRYTDHNLGLRWPSGAQRSLLDSVPSRESFSPGTLGLAFHSQSEAATFTSPTDQTTAATTWPMSTSSMANQR</sequence>
<evidence type="ECO:0000256" key="7">
    <source>
        <dbReference type="SAM" id="MobiDB-lite"/>
    </source>
</evidence>
<feature type="region of interest" description="Disordered" evidence="7">
    <location>
        <begin position="272"/>
        <end position="308"/>
    </location>
</feature>
<dbReference type="CTD" id="205147"/>
<dbReference type="GO" id="GO:0008013">
    <property type="term" value="F:beta-catenin binding"/>
    <property type="evidence" value="ECO:0007669"/>
    <property type="project" value="TreeGrafter"/>
</dbReference>
<reference evidence="9" key="1">
    <citation type="submission" date="2025-08" db="UniProtKB">
        <authorList>
            <consortium name="RefSeq"/>
        </authorList>
    </citation>
    <scope>IDENTIFICATION</scope>
    <source>
        <tissue evidence="9">Spleen</tissue>
    </source>
</reference>
<keyword evidence="3" id="KW-1003">Cell membrane</keyword>
<accession>A0A9B0X0K2</accession>
<keyword evidence="4" id="KW-0879">Wnt signaling pathway</keyword>
<dbReference type="PANTHER" id="PTHR22237:SF2">
    <property type="entry name" value="APC MEMBRANE RECRUITMENT PROTEIN 3"/>
    <property type="match status" value="1"/>
</dbReference>
<evidence type="ECO:0000256" key="4">
    <source>
        <dbReference type="ARBA" id="ARBA00022687"/>
    </source>
</evidence>
<gene>
    <name evidence="9" type="primary">AMER3</name>
</gene>
<evidence type="ECO:0000256" key="5">
    <source>
        <dbReference type="ARBA" id="ARBA00023121"/>
    </source>
</evidence>
<evidence type="ECO:0000256" key="2">
    <source>
        <dbReference type="ARBA" id="ARBA00007750"/>
    </source>
</evidence>
<dbReference type="AlphaFoldDB" id="A0A9B0X0K2"/>
<keyword evidence="5" id="KW-0446">Lipid-binding</keyword>
<dbReference type="InterPro" id="IPR019003">
    <property type="entry name" value="AMER"/>
</dbReference>
<dbReference type="GO" id="GO:0005546">
    <property type="term" value="F:phosphatidylinositol-4,5-bisphosphate binding"/>
    <property type="evidence" value="ECO:0007669"/>
    <property type="project" value="TreeGrafter"/>
</dbReference>
<proteinExistence type="inferred from homology"/>
<dbReference type="PANTHER" id="PTHR22237">
    <property type="entry name" value="APC MEMBRANE RECRUITMENT PROTEIN 2-RELATED"/>
    <property type="match status" value="1"/>
</dbReference>
<dbReference type="Pfam" id="PF09422">
    <property type="entry name" value="AMER"/>
    <property type="match status" value="2"/>
</dbReference>
<evidence type="ECO:0000313" key="9">
    <source>
        <dbReference type="RefSeq" id="XP_006876989.1"/>
    </source>
</evidence>
<feature type="region of interest" description="Disordered" evidence="7">
    <location>
        <begin position="652"/>
        <end position="672"/>
    </location>
</feature>
<keyword evidence="6" id="KW-0472">Membrane</keyword>
<dbReference type="OrthoDB" id="9412224at2759"/>